<evidence type="ECO:0000256" key="2">
    <source>
        <dbReference type="ARBA" id="ARBA00022670"/>
    </source>
</evidence>
<gene>
    <name evidence="7" type="ORF">OIU79_011823</name>
</gene>
<dbReference type="InterPro" id="IPR039417">
    <property type="entry name" value="Peptidase_C1A_papain-like"/>
</dbReference>
<keyword evidence="4" id="KW-0788">Thiol protease</keyword>
<dbReference type="InterPro" id="IPR013128">
    <property type="entry name" value="Peptidase_C1A"/>
</dbReference>
<sequence length="180" mass="19500">MQGSCGSCWAFSATGSVEGANFIATGKLLNLSEQQLVDCDRVGGYEEESSYPYAGKRGECKFDPEKIAVKVANFTKIAVDENQIAANLVHHGPLASELTFYHEHQTERNIHANLYRGSLVPTYLRQDGSTMVFCLSATVQEDTPFLGLATSRIGSSRTHGESTGERRDITGFAGDMALVA</sequence>
<reference evidence="7" key="1">
    <citation type="submission" date="2022-11" db="EMBL/GenBank/DDBJ databases">
        <authorList>
            <person name="Hyden B.L."/>
            <person name="Feng K."/>
            <person name="Yates T."/>
            <person name="Jawdy S."/>
            <person name="Smart L.B."/>
            <person name="Muchero W."/>
        </authorList>
    </citation>
    <scope>NUCLEOTIDE SEQUENCE</scope>
    <source>
        <tissue evidence="7">Shoot tip</tissue>
    </source>
</reference>
<organism evidence="7 8">
    <name type="scientific">Salix purpurea</name>
    <name type="common">Purple osier willow</name>
    <dbReference type="NCBI Taxonomy" id="77065"/>
    <lineage>
        <taxon>Eukaryota</taxon>
        <taxon>Viridiplantae</taxon>
        <taxon>Streptophyta</taxon>
        <taxon>Embryophyta</taxon>
        <taxon>Tracheophyta</taxon>
        <taxon>Spermatophyta</taxon>
        <taxon>Magnoliopsida</taxon>
        <taxon>eudicotyledons</taxon>
        <taxon>Gunneridae</taxon>
        <taxon>Pentapetalae</taxon>
        <taxon>rosids</taxon>
        <taxon>fabids</taxon>
        <taxon>Malpighiales</taxon>
        <taxon>Salicaceae</taxon>
        <taxon>Saliceae</taxon>
        <taxon>Salix</taxon>
    </lineage>
</organism>
<reference evidence="7" key="2">
    <citation type="journal article" date="2023" name="Int. J. Mol. Sci.">
        <title>De Novo Assembly and Annotation of 11 Diverse Shrub Willow (Salix) Genomes Reveals Novel Gene Organization in Sex-Linked Regions.</title>
        <authorList>
            <person name="Hyden B."/>
            <person name="Feng K."/>
            <person name="Yates T.B."/>
            <person name="Jawdy S."/>
            <person name="Cereghino C."/>
            <person name="Smart L.B."/>
            <person name="Muchero W."/>
        </authorList>
    </citation>
    <scope>NUCLEOTIDE SEQUENCE</scope>
    <source>
        <tissue evidence="7">Shoot tip</tissue>
    </source>
</reference>
<dbReference type="Proteomes" id="UP001151532">
    <property type="component" value="Chromosome 6"/>
</dbReference>
<name>A0A9Q0T1X9_SALPP</name>
<dbReference type="InterPro" id="IPR038765">
    <property type="entry name" value="Papain-like_cys_pep_sf"/>
</dbReference>
<evidence type="ECO:0000256" key="1">
    <source>
        <dbReference type="ARBA" id="ARBA00008455"/>
    </source>
</evidence>
<dbReference type="AlphaFoldDB" id="A0A9Q0T1X9"/>
<dbReference type="Gene3D" id="3.90.70.10">
    <property type="entry name" value="Cysteine proteinases"/>
    <property type="match status" value="2"/>
</dbReference>
<dbReference type="CDD" id="cd02248">
    <property type="entry name" value="Peptidase_C1A"/>
    <property type="match status" value="1"/>
</dbReference>
<comment type="similarity">
    <text evidence="1">Belongs to the peptidase C1 family.</text>
</comment>
<dbReference type="InterPro" id="IPR000169">
    <property type="entry name" value="Pept_cys_AS"/>
</dbReference>
<evidence type="ECO:0000256" key="5">
    <source>
        <dbReference type="ARBA" id="ARBA00023157"/>
    </source>
</evidence>
<dbReference type="EMBL" id="JAPFFK010000017">
    <property type="protein sequence ID" value="KAJ6698389.1"/>
    <property type="molecule type" value="Genomic_DNA"/>
</dbReference>
<keyword evidence="2 7" id="KW-0645">Protease</keyword>
<keyword evidence="3" id="KW-0378">Hydrolase</keyword>
<dbReference type="InterPro" id="IPR000668">
    <property type="entry name" value="Peptidase_C1A_C"/>
</dbReference>
<proteinExistence type="inferred from homology"/>
<dbReference type="PANTHER" id="PTHR12411">
    <property type="entry name" value="CYSTEINE PROTEASE FAMILY C1-RELATED"/>
    <property type="match status" value="1"/>
</dbReference>
<dbReference type="GO" id="GO:0006508">
    <property type="term" value="P:proteolysis"/>
    <property type="evidence" value="ECO:0007669"/>
    <property type="project" value="UniProtKB-KW"/>
</dbReference>
<feature type="domain" description="Peptidase C1A papain C-terminal" evidence="6">
    <location>
        <begin position="1"/>
        <end position="180"/>
    </location>
</feature>
<evidence type="ECO:0000313" key="8">
    <source>
        <dbReference type="Proteomes" id="UP001151532"/>
    </source>
</evidence>
<dbReference type="PROSITE" id="PS00139">
    <property type="entry name" value="THIOL_PROTEASE_CYS"/>
    <property type="match status" value="1"/>
</dbReference>
<dbReference type="GO" id="GO:0008234">
    <property type="term" value="F:cysteine-type peptidase activity"/>
    <property type="evidence" value="ECO:0007669"/>
    <property type="project" value="UniProtKB-KW"/>
</dbReference>
<comment type="caution">
    <text evidence="7">The sequence shown here is derived from an EMBL/GenBank/DDBJ whole genome shotgun (WGS) entry which is preliminary data.</text>
</comment>
<evidence type="ECO:0000256" key="3">
    <source>
        <dbReference type="ARBA" id="ARBA00022801"/>
    </source>
</evidence>
<dbReference type="OrthoDB" id="1734143at2759"/>
<dbReference type="Pfam" id="PF00112">
    <property type="entry name" value="Peptidase_C1"/>
    <property type="match status" value="2"/>
</dbReference>
<evidence type="ECO:0000313" key="7">
    <source>
        <dbReference type="EMBL" id="KAJ6698389.1"/>
    </source>
</evidence>
<protein>
    <submittedName>
        <fullName evidence="7">CYSTEINE PROTEASE FAMILY C1-RELATED</fullName>
    </submittedName>
</protein>
<keyword evidence="5" id="KW-1015">Disulfide bond</keyword>
<evidence type="ECO:0000256" key="4">
    <source>
        <dbReference type="ARBA" id="ARBA00022807"/>
    </source>
</evidence>
<evidence type="ECO:0000259" key="6">
    <source>
        <dbReference type="SMART" id="SM00645"/>
    </source>
</evidence>
<keyword evidence="8" id="KW-1185">Reference proteome</keyword>
<dbReference type="SMART" id="SM00645">
    <property type="entry name" value="Pept_C1"/>
    <property type="match status" value="1"/>
</dbReference>
<dbReference type="SUPFAM" id="SSF54001">
    <property type="entry name" value="Cysteine proteinases"/>
    <property type="match status" value="1"/>
</dbReference>
<accession>A0A9Q0T1X9</accession>